<sequence>MPAKKASDPEPEPEPVDVEPSPPPPQIPDSDGYRVTLFGDGSGTILYPSERVAASITITRDVRQCLFMHDDRHSTILASFDVDGVGNANFKDGAPRLVVTKRGWTQSDEKGDYVAKGEWPRENGSEIRFQLNKCFTFIFKDRQNMTVIYSADGATHEFACGEVRKRADKDTYLDKAMGTIGGKVIMNVDRGHELHHFTTTTENHKYVALGPHHKATRRTGVNSLPTMLQTVEIDEFKTMVDEQNLLQQRLKLLNTLPVPLYGTSRDGGAFSLSMGSTASAKSILSASHKMFFTQPIKANTVDELPPIQFTKAQKKTLRSLYKLNPNSKSNYRSRREKIKQLKVRDFDDAVARNPSQTLFIACCMADWQPLCRKVMPVLEEINQEVRKVPATPTSIGPDGELVKPQDDEGPLAGKKVQIVTMDMSESRMLQTRYNFRCVPMFLCYFGAQLVHASNTMRTKNEFIAQAVSAIDAGMKGYFLPKDFKFQGVTTNDAGGHAILDRCM</sequence>
<dbReference type="InterPro" id="IPR036249">
    <property type="entry name" value="Thioredoxin-like_sf"/>
</dbReference>
<protein>
    <recommendedName>
        <fullName evidence="2">FAM194 C-terminal domain-containing protein</fullName>
    </recommendedName>
</protein>
<dbReference type="Pfam" id="PF14977">
    <property type="entry name" value="FAM194"/>
    <property type="match status" value="1"/>
</dbReference>
<organism evidence="3">
    <name type="scientific">Pyramimonas obovata</name>
    <dbReference type="NCBI Taxonomy" id="1411642"/>
    <lineage>
        <taxon>Eukaryota</taxon>
        <taxon>Viridiplantae</taxon>
        <taxon>Chlorophyta</taxon>
        <taxon>Pyramimonadophyceae</taxon>
        <taxon>Pyramimonadales</taxon>
        <taxon>Pyramimonadaceae</taxon>
        <taxon>Pyramimonas</taxon>
        <taxon>Pyramimonas incertae sedis</taxon>
    </lineage>
</organism>
<dbReference type="AlphaFoldDB" id="A0A7S0R159"/>
<feature type="region of interest" description="Disordered" evidence="1">
    <location>
        <begin position="1"/>
        <end position="31"/>
    </location>
</feature>
<gene>
    <name evidence="3" type="ORF">POBO1169_LOCUS7516</name>
</gene>
<evidence type="ECO:0000256" key="1">
    <source>
        <dbReference type="SAM" id="MobiDB-lite"/>
    </source>
</evidence>
<dbReference type="EMBL" id="HBFA01014471">
    <property type="protein sequence ID" value="CAD8663473.1"/>
    <property type="molecule type" value="Transcribed_RNA"/>
</dbReference>
<feature type="region of interest" description="Disordered" evidence="1">
    <location>
        <begin position="389"/>
        <end position="409"/>
    </location>
</feature>
<dbReference type="SUPFAM" id="SSF52833">
    <property type="entry name" value="Thioredoxin-like"/>
    <property type="match status" value="1"/>
</dbReference>
<evidence type="ECO:0000259" key="2">
    <source>
        <dbReference type="Pfam" id="PF14977"/>
    </source>
</evidence>
<feature type="domain" description="FAM194 C-terminal" evidence="2">
    <location>
        <begin position="35"/>
        <end position="169"/>
    </location>
</feature>
<reference evidence="3" key="1">
    <citation type="submission" date="2021-01" db="EMBL/GenBank/DDBJ databases">
        <authorList>
            <person name="Corre E."/>
            <person name="Pelletier E."/>
            <person name="Niang G."/>
            <person name="Scheremetjew M."/>
            <person name="Finn R."/>
            <person name="Kale V."/>
            <person name="Holt S."/>
            <person name="Cochrane G."/>
            <person name="Meng A."/>
            <person name="Brown T."/>
            <person name="Cohen L."/>
        </authorList>
    </citation>
    <scope>NUCLEOTIDE SEQUENCE</scope>
    <source>
        <strain evidence="3">CCMP722</strain>
    </source>
</reference>
<dbReference type="InterPro" id="IPR029281">
    <property type="entry name" value="FAM194_C"/>
</dbReference>
<dbReference type="Gene3D" id="3.40.30.10">
    <property type="entry name" value="Glutaredoxin"/>
    <property type="match status" value="1"/>
</dbReference>
<name>A0A7S0R159_9CHLO</name>
<accession>A0A7S0R159</accession>
<proteinExistence type="predicted"/>
<evidence type="ECO:0000313" key="3">
    <source>
        <dbReference type="EMBL" id="CAD8663473.1"/>
    </source>
</evidence>